<evidence type="ECO:0000313" key="2">
    <source>
        <dbReference type="EMBL" id="VFK25436.1"/>
    </source>
</evidence>
<protein>
    <submittedName>
        <fullName evidence="2">Uncharacterized protein</fullName>
    </submittedName>
</protein>
<organism evidence="2">
    <name type="scientific">Candidatus Kentrum sp. LPFa</name>
    <dbReference type="NCBI Taxonomy" id="2126335"/>
    <lineage>
        <taxon>Bacteria</taxon>
        <taxon>Pseudomonadati</taxon>
        <taxon>Pseudomonadota</taxon>
        <taxon>Gammaproteobacteria</taxon>
        <taxon>Candidatus Kentrum</taxon>
    </lineage>
</organism>
<dbReference type="AlphaFoldDB" id="A0A450X833"/>
<dbReference type="EMBL" id="CAADFM010000002">
    <property type="protein sequence ID" value="VFK06223.1"/>
    <property type="molecule type" value="Genomic_DNA"/>
</dbReference>
<accession>A0A450X833</accession>
<dbReference type="EMBL" id="CAADFP010000021">
    <property type="protein sequence ID" value="VFK25436.1"/>
    <property type="molecule type" value="Genomic_DNA"/>
</dbReference>
<evidence type="ECO:0000313" key="1">
    <source>
        <dbReference type="EMBL" id="VFK06223.1"/>
    </source>
</evidence>
<sequence length="164" mass="18288">MLALRAKVERGWAPISRPGFPNFLFFRYLNKQTVALRAQGYGISISRIPPLEIHAIADRGISWVCFTAPQGSRRDSGCKDGRKRVGLLGAYAKERGAHIINVARFDTDSFPNTTLSFLSVIGTFPYNFDILAFRAKAVGFGVRIGFRLLFSDANKPRLHVIITD</sequence>
<gene>
    <name evidence="1" type="ORF">BECKLPF1236A_GA0070988_100021</name>
    <name evidence="2" type="ORF">BECKLPF1236C_GA0070990_1002124</name>
</gene>
<proteinExistence type="predicted"/>
<name>A0A450X833_9GAMM</name>
<reference evidence="2" key="1">
    <citation type="submission" date="2019-02" db="EMBL/GenBank/DDBJ databases">
        <authorList>
            <person name="Gruber-Vodicka R. H."/>
            <person name="Seah K. B. B."/>
        </authorList>
    </citation>
    <scope>NUCLEOTIDE SEQUENCE</scope>
    <source>
        <strain evidence="1">BECK_S312</strain>
        <strain evidence="2">BECK_S426</strain>
    </source>
</reference>